<feature type="chain" id="PRO_5026039446" evidence="1">
    <location>
        <begin position="20"/>
        <end position="946"/>
    </location>
</feature>
<sequence length="946" mass="105465">MKYTLTVLFALLFCKLSFAQNVYSVKGSTADTISNVKLTNATISVLNAKDSTLRAFTRAGADGSFLISKKLGKGKYILLATYPKYADYVEEFTLDSAHTTHNFGRISMILKAKLLEGVIVKGTRAAIKIKGDTTEYNASSFTVQPGAKVEDLLKQLPGIQVDKDGKITAQGQSVPKVLVDGEEFFGDDPTLVTKNLRADMVDKVQLYDKSSDQAAFTGIDDGQKTKTINIKLKEDKKNGYFGKADAGIGTKDFYSGQLAVNKFAGKEKMSAYGTIANTGKTGLGWEDANKFGTSNNNVEFNDGGISIFSNSSDEIEGWGGQYGGEGIPKACAGGLHYDNKWNSDKQTINGNYKIGSLGVVGTRNTQTQNNLPSGTVDANGDQSFVKTNSDSRFNNYIFRQKLDAAYTLKIDSLSNLKFTLDGTLKNTETETNSLSTSTRENGSLLNRNDNRLNVDGDQKTFNFSALYTKKFKKAGRTLSVNISESLDRTNNTGFLFSDIDIYNENGVQTGGQLTDQRKVNTIKSNMLNSNITYTEPFSKYFSLMANYGIGVSSSDADRRSLNRASNGEYTLLDPLLSNHYQLDQLTNQTGAIFNYKKDKTTFNFGTKVAFVKFGQENMYTGEQFDRNFTNWNPQATYQYRFSQQKSFRFNYNGNTRQPTIDQIQPIRNNNDPLNLVVGNPNLTPSFTNRFQVSYNSYKVLSNRSVWINGSYSLTSNPIVSNVNFDRATGISTRRYSNLSGETPTSFNLYAQTDMKVKFLFGMNVGVNVSTNGNTSFNQVTQNGIEQTNRTRNNTYQVGLNLSRYVEKKFDFYANLGPSYNTSVSSLNPNTNNNGRGFNSFHYLNVYLPLKVQLGAEGEYQYRAATQTFNEDFSRYLLNLNLTKSFFKEQNLKVRMNVNDVFNQNQGFSRNASGNYITQNSYTTIKRYFLFSLIYEFNKMGGGAPKQ</sequence>
<keyword evidence="4" id="KW-1185">Reference proteome</keyword>
<comment type="caution">
    <text evidence="3">The sequence shown here is derived from an EMBL/GenBank/DDBJ whole genome shotgun (WGS) entry which is preliminary data.</text>
</comment>
<feature type="domain" description="Outer membrane protein beta-barrel" evidence="2">
    <location>
        <begin position="469"/>
        <end position="781"/>
    </location>
</feature>
<evidence type="ECO:0000256" key="1">
    <source>
        <dbReference type="SAM" id="SignalP"/>
    </source>
</evidence>
<dbReference type="SUPFAM" id="SSF49464">
    <property type="entry name" value="Carboxypeptidase regulatory domain-like"/>
    <property type="match status" value="1"/>
</dbReference>
<dbReference type="Proteomes" id="UP000434850">
    <property type="component" value="Unassembled WGS sequence"/>
</dbReference>
<proteinExistence type="predicted"/>
<dbReference type="InterPro" id="IPR041700">
    <property type="entry name" value="OMP_b-brl_3"/>
</dbReference>
<dbReference type="RefSeq" id="WP_157542601.1">
    <property type="nucleotide sequence ID" value="NZ_WQLA01000005.1"/>
</dbReference>
<dbReference type="EMBL" id="WQLA01000005">
    <property type="protein sequence ID" value="MVN92290.1"/>
    <property type="molecule type" value="Genomic_DNA"/>
</dbReference>
<evidence type="ECO:0000313" key="3">
    <source>
        <dbReference type="EMBL" id="MVN92290.1"/>
    </source>
</evidence>
<protein>
    <submittedName>
        <fullName evidence="3">Outer membrane beta-barrel protein</fullName>
    </submittedName>
</protein>
<evidence type="ECO:0000259" key="2">
    <source>
        <dbReference type="Pfam" id="PF14905"/>
    </source>
</evidence>
<dbReference type="AlphaFoldDB" id="A0A6I4IAN9"/>
<dbReference type="Pfam" id="PF14905">
    <property type="entry name" value="OMP_b-brl_3"/>
    <property type="match status" value="1"/>
</dbReference>
<evidence type="ECO:0000313" key="4">
    <source>
        <dbReference type="Proteomes" id="UP000434850"/>
    </source>
</evidence>
<name>A0A6I4IAN9_9SPHI</name>
<gene>
    <name evidence="3" type="ORF">GO816_14230</name>
</gene>
<dbReference type="InterPro" id="IPR008969">
    <property type="entry name" value="CarboxyPept-like_regulatory"/>
</dbReference>
<dbReference type="OrthoDB" id="1086219at2"/>
<organism evidence="3 4">
    <name type="scientific">Mucilaginibacter aquatilis</name>
    <dbReference type="NCBI Taxonomy" id="1517760"/>
    <lineage>
        <taxon>Bacteria</taxon>
        <taxon>Pseudomonadati</taxon>
        <taxon>Bacteroidota</taxon>
        <taxon>Sphingobacteriia</taxon>
        <taxon>Sphingobacteriales</taxon>
        <taxon>Sphingobacteriaceae</taxon>
        <taxon>Mucilaginibacter</taxon>
    </lineage>
</organism>
<dbReference type="SUPFAM" id="SSF56935">
    <property type="entry name" value="Porins"/>
    <property type="match status" value="1"/>
</dbReference>
<reference evidence="3 4" key="1">
    <citation type="submission" date="2019-12" db="EMBL/GenBank/DDBJ databases">
        <title>Mucilaginibacter sp. HME9299 genome sequencing and assembly.</title>
        <authorList>
            <person name="Kang H."/>
            <person name="Kim H."/>
            <person name="Joh K."/>
        </authorList>
    </citation>
    <scope>NUCLEOTIDE SEQUENCE [LARGE SCALE GENOMIC DNA]</scope>
    <source>
        <strain evidence="3 4">HME9299</strain>
    </source>
</reference>
<accession>A0A6I4IAN9</accession>
<keyword evidence="1" id="KW-0732">Signal</keyword>
<feature type="signal peptide" evidence="1">
    <location>
        <begin position="1"/>
        <end position="19"/>
    </location>
</feature>